<evidence type="ECO:0000313" key="9">
    <source>
        <dbReference type="Proteomes" id="UP000430564"/>
    </source>
</evidence>
<evidence type="ECO:0000256" key="5">
    <source>
        <dbReference type="ARBA" id="ARBA00022989"/>
    </source>
</evidence>
<evidence type="ECO:0000313" key="8">
    <source>
        <dbReference type="EMBL" id="KAB7661239.1"/>
    </source>
</evidence>
<dbReference type="Pfam" id="PF07690">
    <property type="entry name" value="MFS_1"/>
    <property type="match status" value="1"/>
</dbReference>
<dbReference type="AlphaFoldDB" id="A0A6I1EQU5"/>
<dbReference type="RefSeq" id="WP_152158095.1">
    <property type="nucleotide sequence ID" value="NZ_WEHX01000022.1"/>
</dbReference>
<evidence type="ECO:0000256" key="3">
    <source>
        <dbReference type="ARBA" id="ARBA00022475"/>
    </source>
</evidence>
<comment type="caution">
    <text evidence="8">The sequence shown here is derived from an EMBL/GenBank/DDBJ whole genome shotgun (WGS) entry which is preliminary data.</text>
</comment>
<dbReference type="NCBIfam" id="NF008397">
    <property type="entry name" value="PRK11195.1"/>
    <property type="match status" value="1"/>
</dbReference>
<reference evidence="8 9" key="1">
    <citation type="submission" date="2019-10" db="EMBL/GenBank/DDBJ databases">
        <title>Genome diversity of Sutterella seckii.</title>
        <authorList>
            <person name="Chaplin A.V."/>
            <person name="Sokolova S.R."/>
            <person name="Mosin K.A."/>
            <person name="Ivanova E.L."/>
            <person name="Kochetkova T.O."/>
            <person name="Goltsov A.Y."/>
            <person name="Trofimov D.Y."/>
            <person name="Efimov B.A."/>
        </authorList>
    </citation>
    <scope>NUCLEOTIDE SEQUENCE [LARGE SCALE GENOMIC DNA]</scope>
    <source>
        <strain evidence="8 9">ASD393</strain>
    </source>
</reference>
<evidence type="ECO:0000256" key="2">
    <source>
        <dbReference type="ARBA" id="ARBA00022448"/>
    </source>
</evidence>
<dbReference type="GO" id="GO:0022857">
    <property type="term" value="F:transmembrane transporter activity"/>
    <property type="evidence" value="ECO:0007669"/>
    <property type="project" value="InterPro"/>
</dbReference>
<proteinExistence type="predicted"/>
<dbReference type="GO" id="GO:0005886">
    <property type="term" value="C:plasma membrane"/>
    <property type="evidence" value="ECO:0007669"/>
    <property type="project" value="UniProtKB-SubCell"/>
</dbReference>
<evidence type="ECO:0000256" key="6">
    <source>
        <dbReference type="ARBA" id="ARBA00023136"/>
    </source>
</evidence>
<gene>
    <name evidence="8" type="primary">lplT</name>
    <name evidence="8" type="ORF">GBM95_05060</name>
</gene>
<feature type="transmembrane region" description="Helical" evidence="7">
    <location>
        <begin position="83"/>
        <end position="105"/>
    </location>
</feature>
<evidence type="ECO:0000256" key="4">
    <source>
        <dbReference type="ARBA" id="ARBA00022692"/>
    </source>
</evidence>
<feature type="transmembrane region" description="Helical" evidence="7">
    <location>
        <begin position="397"/>
        <end position="417"/>
    </location>
</feature>
<organism evidence="8 9">
    <name type="scientific">Sutterella seckii</name>
    <dbReference type="NCBI Taxonomy" id="1944635"/>
    <lineage>
        <taxon>Bacteria</taxon>
        <taxon>Pseudomonadati</taxon>
        <taxon>Pseudomonadota</taxon>
        <taxon>Betaproteobacteria</taxon>
        <taxon>Burkholderiales</taxon>
        <taxon>Sutterellaceae</taxon>
        <taxon>Sutterella</taxon>
    </lineage>
</organism>
<dbReference type="InterPro" id="IPR011701">
    <property type="entry name" value="MFS"/>
</dbReference>
<dbReference type="Proteomes" id="UP000430564">
    <property type="component" value="Unassembled WGS sequence"/>
</dbReference>
<dbReference type="Gene3D" id="1.20.1250.20">
    <property type="entry name" value="MFS general substrate transporter like domains"/>
    <property type="match status" value="1"/>
</dbReference>
<dbReference type="PANTHER" id="PTHR43266">
    <property type="entry name" value="MACROLIDE-EFFLUX PROTEIN"/>
    <property type="match status" value="1"/>
</dbReference>
<dbReference type="SUPFAM" id="SSF103473">
    <property type="entry name" value="MFS general substrate transporter"/>
    <property type="match status" value="1"/>
</dbReference>
<keyword evidence="6 7" id="KW-0472">Membrane</keyword>
<protein>
    <submittedName>
        <fullName evidence="8">Lysophospholipid transporter LplT</fullName>
    </submittedName>
</protein>
<feature type="transmembrane region" description="Helical" evidence="7">
    <location>
        <begin position="369"/>
        <end position="390"/>
    </location>
</feature>
<keyword evidence="2" id="KW-0813">Transport</keyword>
<dbReference type="PANTHER" id="PTHR43266:SF2">
    <property type="entry name" value="MAJOR FACILITATOR SUPERFAMILY (MFS) PROFILE DOMAIN-CONTAINING PROTEIN"/>
    <property type="match status" value="1"/>
</dbReference>
<dbReference type="OrthoDB" id="9803968at2"/>
<feature type="transmembrane region" description="Helical" evidence="7">
    <location>
        <begin position="321"/>
        <end position="349"/>
    </location>
</feature>
<keyword evidence="3" id="KW-1003">Cell membrane</keyword>
<feature type="transmembrane region" description="Helical" evidence="7">
    <location>
        <begin position="228"/>
        <end position="251"/>
    </location>
</feature>
<evidence type="ECO:0000256" key="7">
    <source>
        <dbReference type="SAM" id="Phobius"/>
    </source>
</evidence>
<feature type="transmembrane region" description="Helical" evidence="7">
    <location>
        <begin position="44"/>
        <end position="62"/>
    </location>
</feature>
<accession>A0A6I1EQU5</accession>
<feature type="transmembrane region" description="Helical" evidence="7">
    <location>
        <begin position="263"/>
        <end position="286"/>
    </location>
</feature>
<dbReference type="CDD" id="cd06173">
    <property type="entry name" value="MFS_MefA_like"/>
    <property type="match status" value="1"/>
</dbReference>
<name>A0A6I1EQU5_9BURK</name>
<comment type="subcellular location">
    <subcellularLocation>
        <location evidence="1">Cell membrane</location>
        <topology evidence="1">Multi-pass membrane protein</topology>
    </subcellularLocation>
</comment>
<evidence type="ECO:0000256" key="1">
    <source>
        <dbReference type="ARBA" id="ARBA00004651"/>
    </source>
</evidence>
<keyword evidence="4 7" id="KW-0812">Transmembrane</keyword>
<feature type="transmembrane region" description="Helical" evidence="7">
    <location>
        <begin position="160"/>
        <end position="185"/>
    </location>
</feature>
<dbReference type="InterPro" id="IPR036259">
    <property type="entry name" value="MFS_trans_sf"/>
</dbReference>
<feature type="transmembrane region" description="Helical" evidence="7">
    <location>
        <begin position="292"/>
        <end position="309"/>
    </location>
</feature>
<sequence length="438" mass="46745">MNRGFYTIMAAQFLSSLADNALLIAAIALLTSLGAPDWQTPLLKLFFVVSYVLLAAWVGIFADSMPKGRVMFLTNALKAVGCLLMLFGGHPLLAYAIVGIGAAAYSPAKYGILTELLPAEKLVVANGWIEGLTVGSIILGVVLGGVLIRPEVAQPILSIFHLNAIGLASFAEGAIFAITFVYIAAALVNLAIPDTGARYPKQKFDPYDSIKGFLRSCSLLWHDRLGQISLSVTTLFWGAGAVLQFLVLKWCEHALGMNLSEGAIMQAVVSLGIAVGAVLAAARVPLKSSLKVLPMGICMGILVTIMAFYTRDWAPAGGLSLFGFSLSWATLIAAAGMIAVGICAGYFVVPMNALLQHRGHVLMSAGRSIAVQNFNENLSILVMLGVYALLIKADLSVPMTMLLFGAFVMVSMALVIVKHMRNQKEFDSTHLIGEEKRH</sequence>
<dbReference type="EMBL" id="WEHX01000022">
    <property type="protein sequence ID" value="KAB7661239.1"/>
    <property type="molecule type" value="Genomic_DNA"/>
</dbReference>
<keyword evidence="5 7" id="KW-1133">Transmembrane helix</keyword>